<proteinExistence type="predicted"/>
<keyword evidence="3" id="KW-1185">Reference proteome</keyword>
<dbReference type="KEGG" id="abp:AGABI1DRAFT115880"/>
<evidence type="ECO:0000313" key="3">
    <source>
        <dbReference type="Proteomes" id="UP000008493"/>
    </source>
</evidence>
<dbReference type="InParanoid" id="K5VPB1"/>
<feature type="region of interest" description="Disordered" evidence="1">
    <location>
        <begin position="35"/>
        <end position="55"/>
    </location>
</feature>
<feature type="non-terminal residue" evidence="2">
    <location>
        <position position="1"/>
    </location>
</feature>
<protein>
    <submittedName>
        <fullName evidence="2">Uncharacterized protein</fullName>
    </submittedName>
</protein>
<organism evidence="2 3">
    <name type="scientific">Agaricus bisporus var. burnettii (strain JB137-S8 / ATCC MYA-4627 / FGSC 10392)</name>
    <name type="common">White button mushroom</name>
    <dbReference type="NCBI Taxonomy" id="597362"/>
    <lineage>
        <taxon>Eukaryota</taxon>
        <taxon>Fungi</taxon>
        <taxon>Dikarya</taxon>
        <taxon>Basidiomycota</taxon>
        <taxon>Agaricomycotina</taxon>
        <taxon>Agaricomycetes</taxon>
        <taxon>Agaricomycetidae</taxon>
        <taxon>Agaricales</taxon>
        <taxon>Agaricineae</taxon>
        <taxon>Agaricaceae</taxon>
        <taxon>Agaricus</taxon>
    </lineage>
</organism>
<evidence type="ECO:0000313" key="2">
    <source>
        <dbReference type="EMBL" id="EKM76309.1"/>
    </source>
</evidence>
<dbReference type="EMBL" id="JH971403">
    <property type="protein sequence ID" value="EKM76309.1"/>
    <property type="molecule type" value="Genomic_DNA"/>
</dbReference>
<dbReference type="RefSeq" id="XP_007333034.1">
    <property type="nucleotide sequence ID" value="XM_007332972.1"/>
</dbReference>
<accession>K5VPB1</accession>
<gene>
    <name evidence="2" type="ORF">AGABI1DRAFT_115880</name>
</gene>
<name>K5VPB1_AGABU</name>
<dbReference type="GeneID" id="18824890"/>
<dbReference type="HOGENOM" id="CLU_2365165_0_0_1"/>
<dbReference type="Proteomes" id="UP000008493">
    <property type="component" value="Unassembled WGS sequence"/>
</dbReference>
<reference evidence="3" key="1">
    <citation type="journal article" date="2012" name="Proc. Natl. Acad. Sci. U.S.A.">
        <title>Genome sequence of the button mushroom Agaricus bisporus reveals mechanisms governing adaptation to a humic-rich ecological niche.</title>
        <authorList>
            <person name="Morin E."/>
            <person name="Kohler A."/>
            <person name="Baker A.R."/>
            <person name="Foulongne-Oriol M."/>
            <person name="Lombard V."/>
            <person name="Nagy L.G."/>
            <person name="Ohm R.A."/>
            <person name="Patyshakuliyeva A."/>
            <person name="Brun A."/>
            <person name="Aerts A.L."/>
            <person name="Bailey A.M."/>
            <person name="Billette C."/>
            <person name="Coutinho P.M."/>
            <person name="Deakin G."/>
            <person name="Doddapaneni H."/>
            <person name="Floudas D."/>
            <person name="Grimwood J."/>
            <person name="Hilden K."/>
            <person name="Kuees U."/>
            <person name="LaButti K.M."/>
            <person name="Lapidus A."/>
            <person name="Lindquist E.A."/>
            <person name="Lucas S.M."/>
            <person name="Murat C."/>
            <person name="Riley R.W."/>
            <person name="Salamov A.A."/>
            <person name="Schmutz J."/>
            <person name="Subramanian V."/>
            <person name="Woesten H.A.B."/>
            <person name="Xu J."/>
            <person name="Eastwood D.C."/>
            <person name="Foster G.D."/>
            <person name="Sonnenberg A.S."/>
            <person name="Cullen D."/>
            <person name="de Vries R.P."/>
            <person name="Lundell T."/>
            <person name="Hibbett D.S."/>
            <person name="Henrissat B."/>
            <person name="Burton K.S."/>
            <person name="Kerrigan R.W."/>
            <person name="Challen M.P."/>
            <person name="Grigoriev I.V."/>
            <person name="Martin F."/>
        </authorList>
    </citation>
    <scope>NUCLEOTIDE SEQUENCE [LARGE SCALE GENOMIC DNA]</scope>
    <source>
        <strain evidence="3">JB137-S8 / ATCC MYA-4627 / FGSC 10392</strain>
    </source>
</reference>
<dbReference type="AlphaFoldDB" id="K5VPB1"/>
<sequence length="96" mass="10551">MAKEEFQLVTTVTGPPRLFLVLRNIVNYVKKKTPSMSGRLDLSSSSFSTTSNMSTMPVARDHPPFACEFNCRNSSPSATLTFTISVTDESGDEVLE</sequence>
<evidence type="ECO:0000256" key="1">
    <source>
        <dbReference type="SAM" id="MobiDB-lite"/>
    </source>
</evidence>